<dbReference type="AlphaFoldDB" id="A0A356LFY3"/>
<accession>A0A356LFY3</accession>
<dbReference type="PROSITE" id="PS01081">
    <property type="entry name" value="HTH_TETR_1"/>
    <property type="match status" value="1"/>
</dbReference>
<evidence type="ECO:0000256" key="1">
    <source>
        <dbReference type="ARBA" id="ARBA00022491"/>
    </source>
</evidence>
<dbReference type="PANTHER" id="PTHR30055">
    <property type="entry name" value="HTH-TYPE TRANSCRIPTIONAL REGULATOR RUTR"/>
    <property type="match status" value="1"/>
</dbReference>
<gene>
    <name evidence="7" type="ORF">DD666_11020</name>
</gene>
<evidence type="ECO:0000313" key="7">
    <source>
        <dbReference type="EMBL" id="HBP29933.1"/>
    </source>
</evidence>
<dbReference type="PANTHER" id="PTHR30055:SF181">
    <property type="entry name" value="BLR6905 PROTEIN"/>
    <property type="match status" value="1"/>
</dbReference>
<dbReference type="PROSITE" id="PS50977">
    <property type="entry name" value="HTH_TETR_2"/>
    <property type="match status" value="1"/>
</dbReference>
<dbReference type="GO" id="GO:0000976">
    <property type="term" value="F:transcription cis-regulatory region binding"/>
    <property type="evidence" value="ECO:0007669"/>
    <property type="project" value="TreeGrafter"/>
</dbReference>
<reference evidence="7 8" key="1">
    <citation type="journal article" date="2018" name="Nat. Biotechnol.">
        <title>A standardized bacterial taxonomy based on genome phylogeny substantially revises the tree of life.</title>
        <authorList>
            <person name="Parks D.H."/>
            <person name="Chuvochina M."/>
            <person name="Waite D.W."/>
            <person name="Rinke C."/>
            <person name="Skarshewski A."/>
            <person name="Chaumeil P.A."/>
            <person name="Hugenholtz P."/>
        </authorList>
    </citation>
    <scope>NUCLEOTIDE SEQUENCE [LARGE SCALE GENOMIC DNA]</scope>
    <source>
        <strain evidence="7">UBA10707</strain>
    </source>
</reference>
<dbReference type="InterPro" id="IPR050109">
    <property type="entry name" value="HTH-type_TetR-like_transc_reg"/>
</dbReference>
<evidence type="ECO:0000313" key="8">
    <source>
        <dbReference type="Proteomes" id="UP000264036"/>
    </source>
</evidence>
<feature type="DNA-binding region" description="H-T-H motif" evidence="5">
    <location>
        <begin position="33"/>
        <end position="52"/>
    </location>
</feature>
<dbReference type="Proteomes" id="UP000264036">
    <property type="component" value="Unassembled WGS sequence"/>
</dbReference>
<dbReference type="InterPro" id="IPR009057">
    <property type="entry name" value="Homeodomain-like_sf"/>
</dbReference>
<evidence type="ECO:0000256" key="3">
    <source>
        <dbReference type="ARBA" id="ARBA00023125"/>
    </source>
</evidence>
<protein>
    <submittedName>
        <fullName evidence="7">TetR family transcriptional regulator</fullName>
    </submittedName>
</protein>
<dbReference type="InterPro" id="IPR001647">
    <property type="entry name" value="HTH_TetR"/>
</dbReference>
<dbReference type="PRINTS" id="PR00455">
    <property type="entry name" value="HTHTETR"/>
</dbReference>
<organism evidence="7 8">
    <name type="scientific">Advenella kashmirensis</name>
    <dbReference type="NCBI Taxonomy" id="310575"/>
    <lineage>
        <taxon>Bacteria</taxon>
        <taxon>Pseudomonadati</taxon>
        <taxon>Pseudomonadota</taxon>
        <taxon>Betaproteobacteria</taxon>
        <taxon>Burkholderiales</taxon>
        <taxon>Alcaligenaceae</taxon>
    </lineage>
</organism>
<keyword evidence="3 5" id="KW-0238">DNA-binding</keyword>
<sequence length="205" mass="22073">MGRSSRQQAEQNRAEILKAASGLFRERGVDNVSIADVMTAVGLTAGGFYRHFASKEALVNEVLSTVFAQSSERWKQTCDTNREAEHGGLQVLIQQYFRKKQAGQTCPILAFAPHVSHETTGAETVGLYGSHTEALYRHFRAAALQSTPPGGKAAMSEQEILVLFAAMVGTGFLAQSVNDQAWIESLKAAVIASTGLPDSEKSQAT</sequence>
<evidence type="ECO:0000256" key="2">
    <source>
        <dbReference type="ARBA" id="ARBA00023015"/>
    </source>
</evidence>
<dbReference type="InterPro" id="IPR023772">
    <property type="entry name" value="DNA-bd_HTH_TetR-type_CS"/>
</dbReference>
<comment type="caution">
    <text evidence="7">The sequence shown here is derived from an EMBL/GenBank/DDBJ whole genome shotgun (WGS) entry which is preliminary data.</text>
</comment>
<dbReference type="SUPFAM" id="SSF46689">
    <property type="entry name" value="Homeodomain-like"/>
    <property type="match status" value="1"/>
</dbReference>
<evidence type="ECO:0000259" key="6">
    <source>
        <dbReference type="PROSITE" id="PS50977"/>
    </source>
</evidence>
<feature type="domain" description="HTH tetR-type" evidence="6">
    <location>
        <begin position="10"/>
        <end position="70"/>
    </location>
</feature>
<name>A0A356LFY3_9BURK</name>
<dbReference type="EMBL" id="DOEK01000028">
    <property type="protein sequence ID" value="HBP29933.1"/>
    <property type="molecule type" value="Genomic_DNA"/>
</dbReference>
<dbReference type="GO" id="GO:0003700">
    <property type="term" value="F:DNA-binding transcription factor activity"/>
    <property type="evidence" value="ECO:0007669"/>
    <property type="project" value="TreeGrafter"/>
</dbReference>
<keyword evidence="2" id="KW-0805">Transcription regulation</keyword>
<keyword evidence="4" id="KW-0804">Transcription</keyword>
<keyword evidence="1" id="KW-0678">Repressor</keyword>
<dbReference type="Pfam" id="PF00440">
    <property type="entry name" value="TetR_N"/>
    <property type="match status" value="1"/>
</dbReference>
<dbReference type="Gene3D" id="1.10.357.10">
    <property type="entry name" value="Tetracycline Repressor, domain 2"/>
    <property type="match status" value="1"/>
</dbReference>
<evidence type="ECO:0000256" key="5">
    <source>
        <dbReference type="PROSITE-ProRule" id="PRU00335"/>
    </source>
</evidence>
<evidence type="ECO:0000256" key="4">
    <source>
        <dbReference type="ARBA" id="ARBA00023163"/>
    </source>
</evidence>
<proteinExistence type="predicted"/>
<dbReference type="Gene3D" id="1.10.10.60">
    <property type="entry name" value="Homeodomain-like"/>
    <property type="match status" value="1"/>
</dbReference>